<keyword evidence="4" id="KW-1185">Reference proteome</keyword>
<name>A0A0M9ALK8_9EURY</name>
<dbReference type="PANTHER" id="PTHR43198:SF2">
    <property type="entry name" value="SI:CH1073-67J19.1-RELATED"/>
    <property type="match status" value="1"/>
</dbReference>
<dbReference type="InterPro" id="IPR004305">
    <property type="entry name" value="Thiaminase-2/PQQC"/>
</dbReference>
<dbReference type="SUPFAM" id="SSF48613">
    <property type="entry name" value="Heme oxygenase-like"/>
    <property type="match status" value="1"/>
</dbReference>
<comment type="caution">
    <text evidence="3">The sequence shown here is derived from an EMBL/GenBank/DDBJ whole genome shotgun (WGS) entry which is preliminary data.</text>
</comment>
<organism evidence="3 4">
    <name type="scientific">Halorubrum tropicale</name>
    <dbReference type="NCBI Taxonomy" id="1765655"/>
    <lineage>
        <taxon>Archaea</taxon>
        <taxon>Methanobacteriati</taxon>
        <taxon>Methanobacteriota</taxon>
        <taxon>Stenosarchaea group</taxon>
        <taxon>Halobacteria</taxon>
        <taxon>Halobacteriales</taxon>
        <taxon>Haloferacaceae</taxon>
        <taxon>Halorubrum</taxon>
    </lineage>
</organism>
<evidence type="ECO:0000313" key="4">
    <source>
        <dbReference type="Proteomes" id="UP000037747"/>
    </source>
</evidence>
<dbReference type="Gene3D" id="1.20.910.10">
    <property type="entry name" value="Heme oxygenase-like"/>
    <property type="match status" value="1"/>
</dbReference>
<dbReference type="OrthoDB" id="196770at2157"/>
<evidence type="ECO:0000313" key="3">
    <source>
        <dbReference type="EMBL" id="KOX93295.1"/>
    </source>
</evidence>
<protein>
    <submittedName>
        <fullName evidence="3">Transcriptional regulator</fullName>
    </submittedName>
</protein>
<dbReference type="InterPro" id="IPR016084">
    <property type="entry name" value="Haem_Oase-like_multi-hlx"/>
</dbReference>
<accession>A0A0M9ALK8</accession>
<dbReference type="EMBL" id="LIST01000011">
    <property type="protein sequence ID" value="KOX93295.1"/>
    <property type="molecule type" value="Genomic_DNA"/>
</dbReference>
<dbReference type="STRING" id="1765655.AMR74_16280"/>
<feature type="domain" description="Thiaminase-2/PQQC" evidence="2">
    <location>
        <begin position="41"/>
        <end position="245"/>
    </location>
</feature>
<proteinExistence type="predicted"/>
<dbReference type="InterPro" id="IPR050967">
    <property type="entry name" value="Thiamine_Salvage_TenA"/>
</dbReference>
<dbReference type="CDD" id="cd19358">
    <property type="entry name" value="TenA_E_Spr0628-like"/>
    <property type="match status" value="1"/>
</dbReference>
<dbReference type="PATRIC" id="fig|1705389.3.peg.1764"/>
<dbReference type="PIRSF" id="PIRSF003170">
    <property type="entry name" value="Pet18p"/>
    <property type="match status" value="1"/>
</dbReference>
<sequence>MATGGVGNMSAGDETTGAPDSFDTYATNRDDPSFTNWLRRRAEPDWTDTVTHQFVRELGSGELADDAFRRYLVRDYAFVETLVGTVGRAVGDAPTMEAKSSLTEFLTVLTDDENDYFERAFEALDVPEATDADPELTASSRAFVDLLERAGREGGYPETLAVLVPAEWIYLEWATDMPPERPDRFYLAEWIDLHNNDSFGDFVTWLRGELDREGAMVSPQRQRGLERLFRRTVELEFVFFAAAYDQEMSEAGRRW</sequence>
<gene>
    <name evidence="3" type="ORF">AMR74_16280</name>
</gene>
<dbReference type="GO" id="GO:0005829">
    <property type="term" value="C:cytosol"/>
    <property type="evidence" value="ECO:0007669"/>
    <property type="project" value="TreeGrafter"/>
</dbReference>
<dbReference type="InterPro" id="IPR026285">
    <property type="entry name" value="TenA_E"/>
</dbReference>
<dbReference type="AlphaFoldDB" id="A0A0M9ALK8"/>
<evidence type="ECO:0000256" key="1">
    <source>
        <dbReference type="SAM" id="MobiDB-lite"/>
    </source>
</evidence>
<dbReference type="Pfam" id="PF03070">
    <property type="entry name" value="TENA_THI-4"/>
    <property type="match status" value="1"/>
</dbReference>
<evidence type="ECO:0000259" key="2">
    <source>
        <dbReference type="Pfam" id="PF03070"/>
    </source>
</evidence>
<dbReference type="Proteomes" id="UP000037747">
    <property type="component" value="Unassembled WGS sequence"/>
</dbReference>
<reference evidence="3 4" key="1">
    <citation type="submission" date="2015-08" db="EMBL/GenBank/DDBJ databases">
        <title>Genomes of Isolates from Cabo Rojo, PR.</title>
        <authorList>
            <person name="Sanchez-Nieves R.L."/>
            <person name="Montalvo-Rodriguez R."/>
        </authorList>
    </citation>
    <scope>NUCLEOTIDE SEQUENCE [LARGE SCALE GENOMIC DNA]</scope>
    <source>
        <strain evidence="3 4">5</strain>
    </source>
</reference>
<dbReference type="PANTHER" id="PTHR43198">
    <property type="entry name" value="BIFUNCTIONAL TH2 PROTEIN"/>
    <property type="match status" value="1"/>
</dbReference>
<feature type="region of interest" description="Disordered" evidence="1">
    <location>
        <begin position="1"/>
        <end position="27"/>
    </location>
</feature>